<feature type="transmembrane region" description="Helical" evidence="6">
    <location>
        <begin position="367"/>
        <end position="386"/>
    </location>
</feature>
<reference evidence="7" key="2">
    <citation type="submission" date="2021-04" db="EMBL/GenBank/DDBJ databases">
        <authorList>
            <person name="Gilroy R."/>
        </authorList>
    </citation>
    <scope>NUCLEOTIDE SEQUENCE</scope>
    <source>
        <strain evidence="7">ChiSjej3B21-8574</strain>
    </source>
</reference>
<feature type="transmembrane region" description="Helical" evidence="6">
    <location>
        <begin position="128"/>
        <end position="147"/>
    </location>
</feature>
<sequence>MSGKSKILVDKSRMPLAMGVAFVAFTTQFGGGFASGAQIYQYFINYGIWCLVLPIVTQGLYSLFFWYGMRYAYKHKTYDYRSFSDKFYGKTRFVMSNLYEICYLIMIGTASAAAFATGGSTIAALFDIPYWLCTVIIGVFIFLIALFGTNVVRKCASTLSVLIIIGLVLVLVPNIIAQWGTIVESASRMLNGEMAVISSEDGSFGAALWSAVLYFFFQLASVSVMYQHMEDITDVKQINRAAVGMFICNFVAMELSIIGLLAVCFASELLTAEVPMLVLVQQGVGSGILTPIISLLIILGAISTAVNMISGIVTRCVNAVERRIRDTRRRNKGHLARNAVFTLLFTFLAFAIAQFGLMTVVSKGYAYLGYAALITLFIPFVLHAIVTRGREI</sequence>
<evidence type="ECO:0000256" key="5">
    <source>
        <dbReference type="ARBA" id="ARBA00023136"/>
    </source>
</evidence>
<gene>
    <name evidence="7" type="ORF">H9754_12510</name>
</gene>
<protein>
    <recommendedName>
        <fullName evidence="9">Transporter</fullName>
    </recommendedName>
</protein>
<feature type="transmembrane region" description="Helical" evidence="6">
    <location>
        <begin position="202"/>
        <end position="226"/>
    </location>
</feature>
<name>A0A9D2PK17_9FIRM</name>
<evidence type="ECO:0000313" key="7">
    <source>
        <dbReference type="EMBL" id="HJC51367.1"/>
    </source>
</evidence>
<evidence type="ECO:0000313" key="8">
    <source>
        <dbReference type="Proteomes" id="UP000823904"/>
    </source>
</evidence>
<keyword evidence="4 6" id="KW-1133">Transmembrane helix</keyword>
<dbReference type="PROSITE" id="PS50283">
    <property type="entry name" value="NA_SOLUT_SYMP_3"/>
    <property type="match status" value="1"/>
</dbReference>
<feature type="transmembrane region" description="Helical" evidence="6">
    <location>
        <begin position="338"/>
        <end position="361"/>
    </location>
</feature>
<dbReference type="InterPro" id="IPR038728">
    <property type="entry name" value="YkvI-like"/>
</dbReference>
<dbReference type="InterPro" id="IPR038377">
    <property type="entry name" value="Na/Glc_symporter_sf"/>
</dbReference>
<dbReference type="Gene3D" id="1.20.1730.10">
    <property type="entry name" value="Sodium/glucose cotransporter"/>
    <property type="match status" value="1"/>
</dbReference>
<dbReference type="EMBL" id="DWWD01000046">
    <property type="protein sequence ID" value="HJC51367.1"/>
    <property type="molecule type" value="Genomic_DNA"/>
</dbReference>
<reference evidence="7" key="1">
    <citation type="journal article" date="2021" name="PeerJ">
        <title>Extensive microbial diversity within the chicken gut microbiome revealed by metagenomics and culture.</title>
        <authorList>
            <person name="Gilroy R."/>
            <person name="Ravi A."/>
            <person name="Getino M."/>
            <person name="Pursley I."/>
            <person name="Horton D.L."/>
            <person name="Alikhan N.F."/>
            <person name="Baker D."/>
            <person name="Gharbi K."/>
            <person name="Hall N."/>
            <person name="Watson M."/>
            <person name="Adriaenssens E.M."/>
            <person name="Foster-Nyarko E."/>
            <person name="Jarju S."/>
            <person name="Secka A."/>
            <person name="Antonio M."/>
            <person name="Oren A."/>
            <person name="Chaudhuri R.R."/>
            <person name="La Ragione R."/>
            <person name="Hildebrand F."/>
            <person name="Pallen M.J."/>
        </authorList>
    </citation>
    <scope>NUCLEOTIDE SEQUENCE</scope>
    <source>
        <strain evidence="7">ChiSjej3B21-8574</strain>
    </source>
</reference>
<feature type="transmembrane region" description="Helical" evidence="6">
    <location>
        <begin position="46"/>
        <end position="67"/>
    </location>
</feature>
<dbReference type="AlphaFoldDB" id="A0A9D2PK17"/>
<dbReference type="GO" id="GO:0016020">
    <property type="term" value="C:membrane"/>
    <property type="evidence" value="ECO:0007669"/>
    <property type="project" value="UniProtKB-SubCell"/>
</dbReference>
<evidence type="ECO:0008006" key="9">
    <source>
        <dbReference type="Google" id="ProtNLM"/>
    </source>
</evidence>
<evidence type="ECO:0000256" key="3">
    <source>
        <dbReference type="ARBA" id="ARBA00022692"/>
    </source>
</evidence>
<dbReference type="PANTHER" id="PTHR37814">
    <property type="entry name" value="CONSERVED MEMBRANE PROTEIN"/>
    <property type="match status" value="1"/>
</dbReference>
<comment type="caution">
    <text evidence="7">The sequence shown here is derived from an EMBL/GenBank/DDBJ whole genome shotgun (WGS) entry which is preliminary data.</text>
</comment>
<evidence type="ECO:0000256" key="4">
    <source>
        <dbReference type="ARBA" id="ARBA00022989"/>
    </source>
</evidence>
<evidence type="ECO:0000256" key="6">
    <source>
        <dbReference type="SAM" id="Phobius"/>
    </source>
</evidence>
<feature type="transmembrane region" description="Helical" evidence="6">
    <location>
        <begin position="159"/>
        <end position="182"/>
    </location>
</feature>
<feature type="transmembrane region" description="Helical" evidence="6">
    <location>
        <begin position="246"/>
        <end position="272"/>
    </location>
</feature>
<comment type="subcellular location">
    <subcellularLocation>
        <location evidence="1">Membrane</location>
        <topology evidence="1">Multi-pass membrane protein</topology>
    </subcellularLocation>
</comment>
<dbReference type="Proteomes" id="UP000823904">
    <property type="component" value="Unassembled WGS sequence"/>
</dbReference>
<feature type="transmembrane region" description="Helical" evidence="6">
    <location>
        <begin position="292"/>
        <end position="317"/>
    </location>
</feature>
<dbReference type="InterPro" id="IPR001734">
    <property type="entry name" value="Na/solute_symporter"/>
</dbReference>
<proteinExistence type="inferred from homology"/>
<feature type="transmembrane region" description="Helical" evidence="6">
    <location>
        <begin position="101"/>
        <end position="122"/>
    </location>
</feature>
<accession>A0A9D2PK17</accession>
<keyword evidence="3 6" id="KW-0812">Transmembrane</keyword>
<comment type="similarity">
    <text evidence="2">Belongs to the sodium:solute symporter (SSF) (TC 2.A.21) family.</text>
</comment>
<organism evidence="7 8">
    <name type="scientific">Candidatus Anaerostipes avistercoris</name>
    <dbReference type="NCBI Taxonomy" id="2838462"/>
    <lineage>
        <taxon>Bacteria</taxon>
        <taxon>Bacillati</taxon>
        <taxon>Bacillota</taxon>
        <taxon>Clostridia</taxon>
        <taxon>Lachnospirales</taxon>
        <taxon>Lachnospiraceae</taxon>
        <taxon>Anaerostipes</taxon>
    </lineage>
</organism>
<evidence type="ECO:0000256" key="2">
    <source>
        <dbReference type="ARBA" id="ARBA00006434"/>
    </source>
</evidence>
<evidence type="ECO:0000256" key="1">
    <source>
        <dbReference type="ARBA" id="ARBA00004141"/>
    </source>
</evidence>
<dbReference type="GO" id="GO:0022857">
    <property type="term" value="F:transmembrane transporter activity"/>
    <property type="evidence" value="ECO:0007669"/>
    <property type="project" value="InterPro"/>
</dbReference>
<keyword evidence="5 6" id="KW-0472">Membrane</keyword>
<dbReference type="PANTHER" id="PTHR37814:SF1">
    <property type="entry name" value="MEMBRANE PROTEIN"/>
    <property type="match status" value="1"/>
</dbReference>